<name>A0A2A8CYU9_9BACT</name>
<gene>
    <name evidence="1" type="ORF">CRI94_09730</name>
</gene>
<evidence type="ECO:0000313" key="2">
    <source>
        <dbReference type="Proteomes" id="UP000220102"/>
    </source>
</evidence>
<dbReference type="InterPro" id="IPR029063">
    <property type="entry name" value="SAM-dependent_MTases_sf"/>
</dbReference>
<reference evidence="1 2" key="1">
    <citation type="submission" date="2017-10" db="EMBL/GenBank/DDBJ databases">
        <title>Draft genome of Longibacter Salinarum.</title>
        <authorList>
            <person name="Goh K.M."/>
            <person name="Shamsir M.S."/>
            <person name="Lim S.W."/>
        </authorList>
    </citation>
    <scope>NUCLEOTIDE SEQUENCE [LARGE SCALE GENOMIC DNA]</scope>
    <source>
        <strain evidence="1 2">KCTC 52045</strain>
    </source>
</reference>
<dbReference type="OrthoDB" id="7988851at2"/>
<dbReference type="RefSeq" id="WP_098075501.1">
    <property type="nucleotide sequence ID" value="NZ_PDEQ01000004.1"/>
</dbReference>
<sequence length="251" mass="27606">MIRKAFQVFRSGGVSAISKKAYYVYCYALEAYVRPLVGVQEAVILLNGVEVPVTRSALDDQLPFYTPAVPVDSNPSYEAAEIEAIRKYVQPGDHVVVVGGGLGVTATVAAQAAGDDGRVTVFEPSSTAVEVCSNTIRHNDLEDRVWIEHASVGEPQNSCFTYGPQDDLRRIPYDRLPDADVYEMDCEGEELPILLNMSARPHVVLVETHGNHDQVHDVLVDHGYTIDSVIDDRNEIGADRTHIRAVRQVDS</sequence>
<keyword evidence="2" id="KW-1185">Reference proteome</keyword>
<dbReference type="Proteomes" id="UP000220102">
    <property type="component" value="Unassembled WGS sequence"/>
</dbReference>
<dbReference type="EMBL" id="PDEQ01000004">
    <property type="protein sequence ID" value="PEN13578.1"/>
    <property type="molecule type" value="Genomic_DNA"/>
</dbReference>
<dbReference type="Gene3D" id="3.40.50.150">
    <property type="entry name" value="Vaccinia Virus protein VP39"/>
    <property type="match status" value="1"/>
</dbReference>
<dbReference type="Pfam" id="PF01135">
    <property type="entry name" value="PCMT"/>
    <property type="match status" value="1"/>
</dbReference>
<protein>
    <recommendedName>
        <fullName evidence="3">Methyltransferase FkbM domain-containing protein</fullName>
    </recommendedName>
</protein>
<evidence type="ECO:0000313" key="1">
    <source>
        <dbReference type="EMBL" id="PEN13578.1"/>
    </source>
</evidence>
<proteinExistence type="predicted"/>
<evidence type="ECO:0008006" key="3">
    <source>
        <dbReference type="Google" id="ProtNLM"/>
    </source>
</evidence>
<organism evidence="1 2">
    <name type="scientific">Longibacter salinarum</name>
    <dbReference type="NCBI Taxonomy" id="1850348"/>
    <lineage>
        <taxon>Bacteria</taxon>
        <taxon>Pseudomonadati</taxon>
        <taxon>Rhodothermota</taxon>
        <taxon>Rhodothermia</taxon>
        <taxon>Rhodothermales</taxon>
        <taxon>Salisaetaceae</taxon>
        <taxon>Longibacter</taxon>
    </lineage>
</organism>
<comment type="caution">
    <text evidence="1">The sequence shown here is derived from an EMBL/GenBank/DDBJ whole genome shotgun (WGS) entry which is preliminary data.</text>
</comment>
<accession>A0A2A8CYU9</accession>
<dbReference type="SUPFAM" id="SSF53335">
    <property type="entry name" value="S-adenosyl-L-methionine-dependent methyltransferases"/>
    <property type="match status" value="1"/>
</dbReference>
<dbReference type="AlphaFoldDB" id="A0A2A8CYU9"/>